<dbReference type="GO" id="GO:0046872">
    <property type="term" value="F:metal ion binding"/>
    <property type="evidence" value="ECO:0007669"/>
    <property type="project" value="UniProtKB-KW"/>
</dbReference>
<keyword evidence="9 12" id="KW-0862">Zinc</keyword>
<feature type="binding site" evidence="12">
    <location>
        <position position="77"/>
    </location>
    <ligand>
        <name>Zn(2+)</name>
        <dbReference type="ChEBI" id="CHEBI:29105"/>
    </ligand>
</feature>
<dbReference type="UniPathway" id="UPA00359">
    <property type="reaction ID" value="UER00478"/>
</dbReference>
<dbReference type="GO" id="GO:0016020">
    <property type="term" value="C:membrane"/>
    <property type="evidence" value="ECO:0007669"/>
    <property type="project" value="GOC"/>
</dbReference>
<accession>A0A1H0BCV9</accession>
<keyword evidence="7 12" id="KW-0479">Metal-binding</keyword>
<organism evidence="13 14">
    <name type="scientific">Desulfonauticus submarinus</name>
    <dbReference type="NCBI Taxonomy" id="206665"/>
    <lineage>
        <taxon>Bacteria</taxon>
        <taxon>Pseudomonadati</taxon>
        <taxon>Thermodesulfobacteriota</taxon>
        <taxon>Desulfovibrionia</taxon>
        <taxon>Desulfovibrionales</taxon>
        <taxon>Desulfonauticaceae</taxon>
        <taxon>Desulfonauticus</taxon>
    </lineage>
</organism>
<dbReference type="OrthoDB" id="9802746at2"/>
<dbReference type="InterPro" id="IPR004463">
    <property type="entry name" value="UDP-acyl_GlcNac_deAcase"/>
</dbReference>
<dbReference type="Gene3D" id="3.30.1700.10">
    <property type="entry name" value="lpxc deacetylase, domain 2"/>
    <property type="match status" value="1"/>
</dbReference>
<dbReference type="InterPro" id="IPR015870">
    <property type="entry name" value="UDP-acyl_N-AcGlcN_deAcase_N"/>
</dbReference>
<dbReference type="PANTHER" id="PTHR33694:SF1">
    <property type="entry name" value="UDP-3-O-ACYL-N-ACETYLGLUCOSAMINE DEACETYLASE 1, MITOCHONDRIAL-RELATED"/>
    <property type="match status" value="1"/>
</dbReference>
<evidence type="ECO:0000313" key="14">
    <source>
        <dbReference type="Proteomes" id="UP000199602"/>
    </source>
</evidence>
<evidence type="ECO:0000256" key="1">
    <source>
        <dbReference type="ARBA" id="ARBA00001947"/>
    </source>
</evidence>
<evidence type="ECO:0000256" key="8">
    <source>
        <dbReference type="ARBA" id="ARBA00022801"/>
    </source>
</evidence>
<dbReference type="HAMAP" id="MF_00388">
    <property type="entry name" value="LpxC"/>
    <property type="match status" value="1"/>
</dbReference>
<feature type="binding site" evidence="12">
    <location>
        <position position="234"/>
    </location>
    <ligand>
        <name>Zn(2+)</name>
        <dbReference type="ChEBI" id="CHEBI:29105"/>
    </ligand>
</feature>
<evidence type="ECO:0000256" key="6">
    <source>
        <dbReference type="ARBA" id="ARBA00022556"/>
    </source>
</evidence>
<dbReference type="AlphaFoldDB" id="A0A1H0BCV9"/>
<keyword evidence="8 12" id="KW-0378">Hydrolase</keyword>
<comment type="cofactor">
    <cofactor evidence="1 12">
        <name>Zn(2+)</name>
        <dbReference type="ChEBI" id="CHEBI:29105"/>
    </cofactor>
</comment>
<dbReference type="InterPro" id="IPR020568">
    <property type="entry name" value="Ribosomal_Su5_D2-typ_SF"/>
</dbReference>
<keyword evidence="10 12" id="KW-0443">Lipid metabolism</keyword>
<feature type="active site" description="Proton donor" evidence="12">
    <location>
        <position position="261"/>
    </location>
</feature>
<name>A0A1H0BCV9_9BACT</name>
<keyword evidence="6 12" id="KW-0441">Lipid A biosynthesis</keyword>
<evidence type="ECO:0000313" key="13">
    <source>
        <dbReference type="EMBL" id="SDN43431.1"/>
    </source>
</evidence>
<dbReference type="Pfam" id="PF03331">
    <property type="entry name" value="LpxC"/>
    <property type="match status" value="1"/>
</dbReference>
<dbReference type="InterPro" id="IPR011334">
    <property type="entry name" value="UDP-acyl_GlcNac_deAcase_C"/>
</dbReference>
<protein>
    <recommendedName>
        <fullName evidence="4 12">UDP-3-O-acyl-N-acetylglucosamine deacetylase</fullName>
        <shortName evidence="12">UDP-3-O-acyl-GlcNAc deacetylase</shortName>
        <ecNumber evidence="4 12">3.5.1.108</ecNumber>
    </recommendedName>
    <alternativeName>
        <fullName evidence="12">UDP-3-O-[R-3-hydroxymyristoyl]-N-acetylglucosamine deacetylase</fullName>
    </alternativeName>
</protein>
<dbReference type="Gene3D" id="3.30.230.20">
    <property type="entry name" value="lpxc deacetylase, domain 1"/>
    <property type="match status" value="1"/>
</dbReference>
<dbReference type="EC" id="3.5.1.108" evidence="4 12"/>
<evidence type="ECO:0000256" key="4">
    <source>
        <dbReference type="ARBA" id="ARBA00012745"/>
    </source>
</evidence>
<dbReference type="NCBIfam" id="TIGR00325">
    <property type="entry name" value="lpxC"/>
    <property type="match status" value="1"/>
</dbReference>
<comment type="pathway">
    <text evidence="3 12">Glycolipid biosynthesis; lipid IV(A) biosynthesis; lipid IV(A) from (3R)-3-hydroxytetradecanoyl-[acyl-carrier-protein] and UDP-N-acetyl-alpha-D-glucosamine: step 2/6.</text>
</comment>
<evidence type="ECO:0000256" key="9">
    <source>
        <dbReference type="ARBA" id="ARBA00022833"/>
    </source>
</evidence>
<keyword evidence="14" id="KW-1185">Reference proteome</keyword>
<keyword evidence="5 12" id="KW-0444">Lipid biosynthesis</keyword>
<gene>
    <name evidence="12" type="primary">lpxC</name>
    <name evidence="13" type="ORF">SAMN04488516_102125</name>
</gene>
<evidence type="ECO:0000256" key="2">
    <source>
        <dbReference type="ARBA" id="ARBA00002923"/>
    </source>
</evidence>
<comment type="similarity">
    <text evidence="12">Belongs to the LpxC family.</text>
</comment>
<comment type="catalytic activity">
    <reaction evidence="11 12">
        <text>a UDP-3-O-[(3R)-3-hydroxyacyl]-N-acetyl-alpha-D-glucosamine + H2O = a UDP-3-O-[(3R)-3-hydroxyacyl]-alpha-D-glucosamine + acetate</text>
        <dbReference type="Rhea" id="RHEA:67816"/>
        <dbReference type="ChEBI" id="CHEBI:15377"/>
        <dbReference type="ChEBI" id="CHEBI:30089"/>
        <dbReference type="ChEBI" id="CHEBI:137740"/>
        <dbReference type="ChEBI" id="CHEBI:173225"/>
        <dbReference type="EC" id="3.5.1.108"/>
    </reaction>
</comment>
<feature type="binding site" evidence="12">
    <location>
        <position position="238"/>
    </location>
    <ligand>
        <name>Zn(2+)</name>
        <dbReference type="ChEBI" id="CHEBI:29105"/>
    </ligand>
</feature>
<proteinExistence type="inferred from homology"/>
<comment type="function">
    <text evidence="2 12">Catalyzes the hydrolysis of UDP-3-O-myristoyl-N-acetylglucosamine to form UDP-3-O-myristoylglucosamine and acetate, the committed step in lipid A biosynthesis.</text>
</comment>
<dbReference type="EMBL" id="FNIN01000002">
    <property type="protein sequence ID" value="SDN43431.1"/>
    <property type="molecule type" value="Genomic_DNA"/>
</dbReference>
<sequence length="306" mass="34769">MRQKTLKKTISCAGIGLHEGKKVKLTLKPAAENTGIVFWLRKNHNVHAFNLNPYLVTETTLATTIGYKDKQIATVEHLLAAIQGLEIDNLIIEVEGDEIPIMDGSATSFVFLMRSVGIRKQHAPKKVLAIKNKIEFKDGDKKIIARPYPGLKVKYHINFPHPLIGKQTFCYSNSSENFIKHLAKARTFGFLQQVELLKKMGKAKGGSLENAIVLDEYNVINPDGLRFKDEFVRHKTLDFLGDMMLLGLPMWGYFEVYFSGHAFNNQFVRFLDKNKNFYLQELTLNQEMDQLKLDPNPSGLKEPVMA</sequence>
<dbReference type="Proteomes" id="UP000199602">
    <property type="component" value="Unassembled WGS sequence"/>
</dbReference>
<evidence type="ECO:0000256" key="11">
    <source>
        <dbReference type="ARBA" id="ARBA00024535"/>
    </source>
</evidence>
<evidence type="ECO:0000256" key="3">
    <source>
        <dbReference type="ARBA" id="ARBA00005002"/>
    </source>
</evidence>
<evidence type="ECO:0000256" key="5">
    <source>
        <dbReference type="ARBA" id="ARBA00022516"/>
    </source>
</evidence>
<evidence type="ECO:0000256" key="7">
    <source>
        <dbReference type="ARBA" id="ARBA00022723"/>
    </source>
</evidence>
<dbReference type="STRING" id="206665.SAMN04488516_102125"/>
<dbReference type="RefSeq" id="WP_092063211.1">
    <property type="nucleotide sequence ID" value="NZ_FNIN01000002.1"/>
</dbReference>
<dbReference type="GO" id="GO:0103117">
    <property type="term" value="F:UDP-3-O-acyl-N-acetylglucosamine deacetylase activity"/>
    <property type="evidence" value="ECO:0007669"/>
    <property type="project" value="UniProtKB-UniRule"/>
</dbReference>
<dbReference type="SUPFAM" id="SSF54211">
    <property type="entry name" value="Ribosomal protein S5 domain 2-like"/>
    <property type="match status" value="2"/>
</dbReference>
<reference evidence="13 14" key="1">
    <citation type="submission" date="2016-10" db="EMBL/GenBank/DDBJ databases">
        <authorList>
            <person name="de Groot N.N."/>
        </authorList>
    </citation>
    <scope>NUCLEOTIDE SEQUENCE [LARGE SCALE GENOMIC DNA]</scope>
    <source>
        <strain evidence="13 14">DSM 15269</strain>
    </source>
</reference>
<evidence type="ECO:0000256" key="12">
    <source>
        <dbReference type="HAMAP-Rule" id="MF_00388"/>
    </source>
</evidence>
<dbReference type="PANTHER" id="PTHR33694">
    <property type="entry name" value="UDP-3-O-ACYL-N-ACETYLGLUCOSAMINE DEACETYLASE 1, MITOCHONDRIAL-RELATED"/>
    <property type="match status" value="1"/>
</dbReference>
<evidence type="ECO:0000256" key="10">
    <source>
        <dbReference type="ARBA" id="ARBA00023098"/>
    </source>
</evidence>
<dbReference type="GO" id="GO:0009245">
    <property type="term" value="P:lipid A biosynthetic process"/>
    <property type="evidence" value="ECO:0007669"/>
    <property type="project" value="UniProtKB-UniRule"/>
</dbReference>